<dbReference type="Pfam" id="PF06521">
    <property type="entry name" value="PAR1"/>
    <property type="match status" value="1"/>
</dbReference>
<keyword evidence="4" id="KW-1185">Reference proteome</keyword>
<accession>A0A9W7MUK1</accession>
<dbReference type="Proteomes" id="UP001165190">
    <property type="component" value="Unassembled WGS sequence"/>
</dbReference>
<evidence type="ECO:0000256" key="1">
    <source>
        <dbReference type="SAM" id="MobiDB-lite"/>
    </source>
</evidence>
<dbReference type="PANTHER" id="PTHR33649">
    <property type="entry name" value="PAR1 PROTEIN"/>
    <property type="match status" value="1"/>
</dbReference>
<organism evidence="3 4">
    <name type="scientific">Hibiscus trionum</name>
    <name type="common">Flower of an hour</name>
    <dbReference type="NCBI Taxonomy" id="183268"/>
    <lineage>
        <taxon>Eukaryota</taxon>
        <taxon>Viridiplantae</taxon>
        <taxon>Streptophyta</taxon>
        <taxon>Embryophyta</taxon>
        <taxon>Tracheophyta</taxon>
        <taxon>Spermatophyta</taxon>
        <taxon>Magnoliopsida</taxon>
        <taxon>eudicotyledons</taxon>
        <taxon>Gunneridae</taxon>
        <taxon>Pentapetalae</taxon>
        <taxon>rosids</taxon>
        <taxon>malvids</taxon>
        <taxon>Malvales</taxon>
        <taxon>Malvaceae</taxon>
        <taxon>Malvoideae</taxon>
        <taxon>Hibiscus</taxon>
    </lineage>
</organism>
<evidence type="ECO:0000256" key="2">
    <source>
        <dbReference type="SAM" id="SignalP"/>
    </source>
</evidence>
<feature type="chain" id="PRO_5040839867" description="PAR1 protein" evidence="2">
    <location>
        <begin position="23"/>
        <end position="197"/>
    </location>
</feature>
<dbReference type="OrthoDB" id="772928at2759"/>
<dbReference type="AlphaFoldDB" id="A0A9W7MUK1"/>
<sequence length="197" mass="21348">MASFKLPFFLFISSLFLHASLAEVVCEDLPPDVCAFSISSSGKRCLLETTLDKNDEVEYQCRTSEVMVERMAEHIESDECVSACGVDRNDVGISSDALLEPEFTNKLCSPACSHNCPNIVDLFFNLAAGEGVFLPELCEALRINPRRSMAEFISSSGEAFGPGPSEAELFEEEAPAPAPAIESESESDSDSDSDSLE</sequence>
<reference evidence="3" key="1">
    <citation type="submission" date="2023-05" db="EMBL/GenBank/DDBJ databases">
        <title>Genome and transcriptome analyses reveal genes involved in the formation of fine ridges on petal epidermal cells in Hibiscus trionum.</title>
        <authorList>
            <person name="Koshimizu S."/>
            <person name="Masuda S."/>
            <person name="Ishii T."/>
            <person name="Shirasu K."/>
            <person name="Hoshino A."/>
            <person name="Arita M."/>
        </authorList>
    </citation>
    <scope>NUCLEOTIDE SEQUENCE</scope>
    <source>
        <strain evidence="3">Hamamatsu line</strain>
    </source>
</reference>
<evidence type="ECO:0008006" key="5">
    <source>
        <dbReference type="Google" id="ProtNLM"/>
    </source>
</evidence>
<feature type="signal peptide" evidence="2">
    <location>
        <begin position="1"/>
        <end position="22"/>
    </location>
</feature>
<dbReference type="EMBL" id="BSYR01000061">
    <property type="protein sequence ID" value="GMJ12145.1"/>
    <property type="molecule type" value="Genomic_DNA"/>
</dbReference>
<evidence type="ECO:0000313" key="3">
    <source>
        <dbReference type="EMBL" id="GMJ12145.1"/>
    </source>
</evidence>
<dbReference type="PANTHER" id="PTHR33649:SF4">
    <property type="entry name" value="PAR1 PROTEIN"/>
    <property type="match status" value="1"/>
</dbReference>
<dbReference type="InterPro" id="IPR009489">
    <property type="entry name" value="PAR1"/>
</dbReference>
<gene>
    <name evidence="3" type="ORF">HRI_004883700</name>
</gene>
<evidence type="ECO:0000313" key="4">
    <source>
        <dbReference type="Proteomes" id="UP001165190"/>
    </source>
</evidence>
<proteinExistence type="predicted"/>
<name>A0A9W7MUK1_HIBTR</name>
<protein>
    <recommendedName>
        <fullName evidence="5">PAR1 protein</fullName>
    </recommendedName>
</protein>
<keyword evidence="2" id="KW-0732">Signal</keyword>
<feature type="region of interest" description="Disordered" evidence="1">
    <location>
        <begin position="154"/>
        <end position="197"/>
    </location>
</feature>
<feature type="compositionally biased region" description="Acidic residues" evidence="1">
    <location>
        <begin position="183"/>
        <end position="197"/>
    </location>
</feature>
<comment type="caution">
    <text evidence="3">The sequence shown here is derived from an EMBL/GenBank/DDBJ whole genome shotgun (WGS) entry which is preliminary data.</text>
</comment>